<dbReference type="InterPro" id="IPR003346">
    <property type="entry name" value="Transposase_20"/>
</dbReference>
<dbReference type="PANTHER" id="PTHR33055:SF3">
    <property type="entry name" value="PUTATIVE TRANSPOSASE FOR IS117-RELATED"/>
    <property type="match status" value="1"/>
</dbReference>
<dbReference type="RefSeq" id="WP_150093864.1">
    <property type="nucleotide sequence ID" value="NZ_VWXX01000022.1"/>
</dbReference>
<evidence type="ECO:0000313" key="2">
    <source>
        <dbReference type="EMBL" id="KAA6184246.1"/>
    </source>
</evidence>
<dbReference type="AlphaFoldDB" id="A0A5M8FKH4"/>
<evidence type="ECO:0000259" key="1">
    <source>
        <dbReference type="Pfam" id="PF02371"/>
    </source>
</evidence>
<gene>
    <name evidence="2" type="ORF">F2Q65_13100</name>
</gene>
<dbReference type="OrthoDB" id="5289737at2"/>
<comment type="caution">
    <text evidence="2">The sequence shown here is derived from an EMBL/GenBank/DDBJ whole genome shotgun (WGS) entry which is preliminary data.</text>
</comment>
<dbReference type="GO" id="GO:0006313">
    <property type="term" value="P:DNA transposition"/>
    <property type="evidence" value="ECO:0007669"/>
    <property type="project" value="InterPro"/>
</dbReference>
<dbReference type="PANTHER" id="PTHR33055">
    <property type="entry name" value="TRANSPOSASE FOR INSERTION SEQUENCE ELEMENT IS1111A"/>
    <property type="match status" value="1"/>
</dbReference>
<accession>A0A5M8FKH4</accession>
<dbReference type="GO" id="GO:0004803">
    <property type="term" value="F:transposase activity"/>
    <property type="evidence" value="ECO:0007669"/>
    <property type="project" value="InterPro"/>
</dbReference>
<reference evidence="2 3" key="1">
    <citation type="submission" date="2019-09" db="EMBL/GenBank/DDBJ databases">
        <title>Whole-genome sequence of the purple sulfur bacterium Thiohalocapsa marina DSM 19078.</title>
        <authorList>
            <person name="Kyndt J.A."/>
            <person name="Meyer T.E."/>
        </authorList>
    </citation>
    <scope>NUCLEOTIDE SEQUENCE [LARGE SCALE GENOMIC DNA]</scope>
    <source>
        <strain evidence="2 3">DSM 19078</strain>
    </source>
</reference>
<dbReference type="Proteomes" id="UP000322981">
    <property type="component" value="Unassembled WGS sequence"/>
</dbReference>
<keyword evidence="3" id="KW-1185">Reference proteome</keyword>
<name>A0A5M8FKH4_9GAMM</name>
<sequence>MQLRHNLRIHNADNYALFASHAHIGLGRLVASQPAAFAREDPLMQLLLTIPGIGPINGTALLAGICDASQFRRGRDLAAWLGLVPRQYSTGGKTRLLGISKHGNRHLRVMLIHGARAVLRVADKRPAEDGLRRWVERITVRKHANVAVMALANKLARILCAVLQR</sequence>
<proteinExistence type="predicted"/>
<dbReference type="GO" id="GO:0003677">
    <property type="term" value="F:DNA binding"/>
    <property type="evidence" value="ECO:0007669"/>
    <property type="project" value="InterPro"/>
</dbReference>
<dbReference type="InterPro" id="IPR047650">
    <property type="entry name" value="Transpos_IS110"/>
</dbReference>
<feature type="domain" description="Transposase IS116/IS110/IS902 C-terminal" evidence="1">
    <location>
        <begin position="45"/>
        <end position="122"/>
    </location>
</feature>
<dbReference type="EMBL" id="VWXX01000022">
    <property type="protein sequence ID" value="KAA6184246.1"/>
    <property type="molecule type" value="Genomic_DNA"/>
</dbReference>
<evidence type="ECO:0000313" key="3">
    <source>
        <dbReference type="Proteomes" id="UP000322981"/>
    </source>
</evidence>
<organism evidence="2 3">
    <name type="scientific">Thiohalocapsa marina</name>
    <dbReference type="NCBI Taxonomy" id="424902"/>
    <lineage>
        <taxon>Bacteria</taxon>
        <taxon>Pseudomonadati</taxon>
        <taxon>Pseudomonadota</taxon>
        <taxon>Gammaproteobacteria</taxon>
        <taxon>Chromatiales</taxon>
        <taxon>Chromatiaceae</taxon>
        <taxon>Thiohalocapsa</taxon>
    </lineage>
</organism>
<protein>
    <submittedName>
        <fullName evidence="2">IS110 family transposase</fullName>
    </submittedName>
</protein>
<dbReference type="Pfam" id="PF02371">
    <property type="entry name" value="Transposase_20"/>
    <property type="match status" value="1"/>
</dbReference>